<dbReference type="NCBIfam" id="TIGR01081">
    <property type="entry name" value="mpl"/>
    <property type="match status" value="1"/>
</dbReference>
<keyword evidence="6" id="KW-0573">Peptidoglycan synthesis</keyword>
<dbReference type="GO" id="GO:0051301">
    <property type="term" value="P:cell division"/>
    <property type="evidence" value="ECO:0007669"/>
    <property type="project" value="UniProtKB-KW"/>
</dbReference>
<dbReference type="Pfam" id="PF08245">
    <property type="entry name" value="Mur_ligase_M"/>
    <property type="match status" value="1"/>
</dbReference>
<evidence type="ECO:0000256" key="6">
    <source>
        <dbReference type="ARBA" id="ARBA00022984"/>
    </source>
</evidence>
<dbReference type="EC" id="6.3.2.-" evidence="12"/>
<evidence type="ECO:0000313" key="13">
    <source>
        <dbReference type="EMBL" id="CRH08328.1"/>
    </source>
</evidence>
<feature type="domain" description="Mur ligase central" evidence="11">
    <location>
        <begin position="109"/>
        <end position="293"/>
    </location>
</feature>
<evidence type="ECO:0000259" key="10">
    <source>
        <dbReference type="Pfam" id="PF02875"/>
    </source>
</evidence>
<organism evidence="12">
    <name type="scientific">Magnetococcus massalia (strain MO-1)</name>
    <dbReference type="NCBI Taxonomy" id="451514"/>
    <lineage>
        <taxon>Bacteria</taxon>
        <taxon>Pseudomonadati</taxon>
        <taxon>Pseudomonadota</taxon>
        <taxon>Magnetococcia</taxon>
        <taxon>Magnetococcales</taxon>
        <taxon>Magnetococcaceae</taxon>
        <taxon>Magnetococcus</taxon>
    </lineage>
</organism>
<evidence type="ECO:0000259" key="9">
    <source>
        <dbReference type="Pfam" id="PF01225"/>
    </source>
</evidence>
<keyword evidence="7" id="KW-0131">Cell cycle</keyword>
<dbReference type="GO" id="GO:0071555">
    <property type="term" value="P:cell wall organization"/>
    <property type="evidence" value="ECO:0007669"/>
    <property type="project" value="UniProtKB-KW"/>
</dbReference>
<keyword evidence="2" id="KW-0132">Cell division</keyword>
<dbReference type="InterPro" id="IPR050061">
    <property type="entry name" value="MurCDEF_pg_biosynth"/>
</dbReference>
<dbReference type="GO" id="GO:0005524">
    <property type="term" value="F:ATP binding"/>
    <property type="evidence" value="ECO:0007669"/>
    <property type="project" value="UniProtKB-KW"/>
</dbReference>
<protein>
    <submittedName>
        <fullName evidence="12">UDP-N-acetylmuramate:L-alanyl-gamma-D-glutamyl-meso-diaminopimelate ligase</fullName>
        <ecNumber evidence="12">6.3.2.-</ecNumber>
    </submittedName>
</protein>
<dbReference type="InterPro" id="IPR000713">
    <property type="entry name" value="Mur_ligase_N"/>
</dbReference>
<keyword evidence="1 12" id="KW-0436">Ligase</keyword>
<accession>A0A1S7LR41</accession>
<dbReference type="SUPFAM" id="SSF53244">
    <property type="entry name" value="MurD-like peptide ligases, peptide-binding domain"/>
    <property type="match status" value="1"/>
</dbReference>
<dbReference type="EMBL" id="LO017727">
    <property type="protein sequence ID" value="CRH08261.1"/>
    <property type="molecule type" value="Genomic_DNA"/>
</dbReference>
<dbReference type="GO" id="GO:0008360">
    <property type="term" value="P:regulation of cell shape"/>
    <property type="evidence" value="ECO:0007669"/>
    <property type="project" value="UniProtKB-KW"/>
</dbReference>
<dbReference type="AlphaFoldDB" id="A0A1S7LR41"/>
<evidence type="ECO:0000313" key="12">
    <source>
        <dbReference type="EMBL" id="CRH08261.1"/>
    </source>
</evidence>
<feature type="domain" description="Mur ligase N-terminal catalytic" evidence="9">
    <location>
        <begin position="3"/>
        <end position="99"/>
    </location>
</feature>
<geneLocation type="plasmid" evidence="13">
    <name>MAGMO_p1</name>
</geneLocation>
<keyword evidence="8" id="KW-0961">Cell wall biogenesis/degradation</keyword>
<dbReference type="SUPFAM" id="SSF51984">
    <property type="entry name" value="MurCD N-terminal domain"/>
    <property type="match status" value="1"/>
</dbReference>
<evidence type="ECO:0000256" key="5">
    <source>
        <dbReference type="ARBA" id="ARBA00022960"/>
    </source>
</evidence>
<evidence type="ECO:0000256" key="7">
    <source>
        <dbReference type="ARBA" id="ARBA00023306"/>
    </source>
</evidence>
<dbReference type="RefSeq" id="WP_176704657.1">
    <property type="nucleotide sequence ID" value="NZ_LO017728.1"/>
</dbReference>
<keyword evidence="13" id="KW-0614">Plasmid</keyword>
<gene>
    <name evidence="12" type="primary">mpl</name>
    <name evidence="12" type="ORF">MAGMO_4133</name>
    <name evidence="13" type="ORF">MAGMO_p10029</name>
</gene>
<keyword evidence="3" id="KW-0547">Nucleotide-binding</keyword>
<dbReference type="SUPFAM" id="SSF53623">
    <property type="entry name" value="MurD-like peptide ligases, catalytic domain"/>
    <property type="match status" value="1"/>
</dbReference>
<dbReference type="GO" id="GO:0016881">
    <property type="term" value="F:acid-amino acid ligase activity"/>
    <property type="evidence" value="ECO:0007669"/>
    <property type="project" value="InterPro"/>
</dbReference>
<evidence type="ECO:0000256" key="1">
    <source>
        <dbReference type="ARBA" id="ARBA00022598"/>
    </source>
</evidence>
<dbReference type="Pfam" id="PF01225">
    <property type="entry name" value="Mur_ligase"/>
    <property type="match status" value="1"/>
</dbReference>
<evidence type="ECO:0000256" key="4">
    <source>
        <dbReference type="ARBA" id="ARBA00022840"/>
    </source>
</evidence>
<dbReference type="PANTHER" id="PTHR43445:SF5">
    <property type="entry name" value="UDP-N-ACETYLMURAMATE--L-ALANYL-GAMMA-D-GLUTAMYL-MESO-2,6-DIAMINOHEPTANDIOATE LIGASE"/>
    <property type="match status" value="1"/>
</dbReference>
<evidence type="ECO:0000259" key="11">
    <source>
        <dbReference type="Pfam" id="PF08245"/>
    </source>
</evidence>
<feature type="domain" description="Mur ligase C-terminal" evidence="10">
    <location>
        <begin position="315"/>
        <end position="448"/>
    </location>
</feature>
<evidence type="ECO:0000256" key="3">
    <source>
        <dbReference type="ARBA" id="ARBA00022741"/>
    </source>
</evidence>
<dbReference type="Gene3D" id="3.40.50.720">
    <property type="entry name" value="NAD(P)-binding Rossmann-like Domain"/>
    <property type="match status" value="1"/>
</dbReference>
<dbReference type="InterPro" id="IPR005757">
    <property type="entry name" value="Mpl"/>
</dbReference>
<proteinExistence type="predicted"/>
<dbReference type="EMBL" id="LO017728">
    <property type="protein sequence ID" value="CRH08328.1"/>
    <property type="molecule type" value="Genomic_DNA"/>
</dbReference>
<dbReference type="InterPro" id="IPR004101">
    <property type="entry name" value="Mur_ligase_C"/>
</dbReference>
<dbReference type="Gene3D" id="3.90.190.20">
    <property type="entry name" value="Mur ligase, C-terminal domain"/>
    <property type="match status" value="1"/>
</dbReference>
<dbReference type="Gene3D" id="3.40.1190.10">
    <property type="entry name" value="Mur-like, catalytic domain"/>
    <property type="match status" value="1"/>
</dbReference>
<evidence type="ECO:0000256" key="8">
    <source>
        <dbReference type="ARBA" id="ARBA00023316"/>
    </source>
</evidence>
<name>A0A1S7LR41_MAGMO</name>
<dbReference type="GO" id="GO:0009252">
    <property type="term" value="P:peptidoglycan biosynthetic process"/>
    <property type="evidence" value="ECO:0007669"/>
    <property type="project" value="UniProtKB-KW"/>
</dbReference>
<evidence type="ECO:0000256" key="2">
    <source>
        <dbReference type="ARBA" id="ARBA00022618"/>
    </source>
</evidence>
<keyword evidence="4" id="KW-0067">ATP-binding</keyword>
<sequence length="469" mass="51668">MKHLHIIGICGTAMANLAALAKADGWHVTGSDAGVYPPMSTFLEDQDIELQEGFRAENLQPAPDLTLVGNAISRGNPELEALMAQGLPYTSGAAWFHDHVLAGRHPIVVSGTHGKTTTTSMMAKVWEEAGWQPGFLIGGIPADFGQGSRFPQSQWVTVEGDEYDTAFFDKRPKFLHYRPRTLILNNLEFDHADIYADLEAIRVQFRLLLRTVPPNGLVLANWDEPEIRELAAQAYSPVVSYGLEEGATYRAELLTPEGSQWRLLRDGEPLVEIHWGHFGRHNVSNALAVCAAALEHGMNPEQLKVGLERYQGVARRLQVRAKSGGVTLYDDFAHHPTAITTTLQGLRDKVGQGARIWAILEPRSNTMRRRIHQERLAQALAPADRILIARPASRGLADDDMLDVHAIAQQLSSQDAQRARVVEDAEEVMAAITPELAGGDEVLVMSNGGFGGLHLKLADWITTHFRRSC</sequence>
<dbReference type="Pfam" id="PF02875">
    <property type="entry name" value="Mur_ligase_C"/>
    <property type="match status" value="1"/>
</dbReference>
<keyword evidence="5" id="KW-0133">Cell shape</keyword>
<dbReference type="InterPro" id="IPR036615">
    <property type="entry name" value="Mur_ligase_C_dom_sf"/>
</dbReference>
<dbReference type="InterPro" id="IPR036565">
    <property type="entry name" value="Mur-like_cat_sf"/>
</dbReference>
<dbReference type="PANTHER" id="PTHR43445">
    <property type="entry name" value="UDP-N-ACETYLMURAMATE--L-ALANINE LIGASE-RELATED"/>
    <property type="match status" value="1"/>
</dbReference>
<reference evidence="12" key="1">
    <citation type="submission" date="2015-04" db="EMBL/GenBank/DDBJ databases">
        <authorList>
            <person name="Syromyatnikov M.Y."/>
            <person name="Popov V.N."/>
        </authorList>
    </citation>
    <scope>NUCLEOTIDE SEQUENCE</scope>
    <source>
        <strain evidence="12">MO-1</strain>
        <plasmid evidence="13">MAGMO_p1</plasmid>
    </source>
</reference>
<dbReference type="InterPro" id="IPR013221">
    <property type="entry name" value="Mur_ligase_cen"/>
</dbReference>